<comment type="caution">
    <text evidence="1">The sequence shown here is derived from an EMBL/GenBank/DDBJ whole genome shotgun (WGS) entry which is preliminary data.</text>
</comment>
<dbReference type="EMBL" id="PTIX01000005">
    <property type="protein sequence ID" value="PPK68581.1"/>
    <property type="molecule type" value="Genomic_DNA"/>
</dbReference>
<sequence length="141" mass="15220">MNSIDTGLLDNWLALWNGDYILAYRLVTNDFTVHAALLDGGDGSALNGPTGLVGWITKTRAAFPDLRFTVEVGPIADGDHVALRWVATGTYDGGFPGATARPGTPVRFTGTDFLRMAGDRIAEYWLNSDTHLLVTQLGVRP</sequence>
<dbReference type="PANTHER" id="PTHR38436">
    <property type="entry name" value="POLYKETIDE CYCLASE SNOAL-LIKE DOMAIN"/>
    <property type="match status" value="1"/>
</dbReference>
<protein>
    <submittedName>
        <fullName evidence="1">SnoaL-like polyketide cyclase</fullName>
    </submittedName>
</protein>
<accession>A0A2S6GTY3</accession>
<dbReference type="Gene3D" id="3.10.450.50">
    <property type="match status" value="1"/>
</dbReference>
<gene>
    <name evidence="1" type="ORF">CLV40_105310</name>
</gene>
<dbReference type="AlphaFoldDB" id="A0A2S6GTY3"/>
<dbReference type="OrthoDB" id="4153705at2"/>
<dbReference type="Pfam" id="PF07366">
    <property type="entry name" value="SnoaL"/>
    <property type="match status" value="1"/>
</dbReference>
<dbReference type="SUPFAM" id="SSF54427">
    <property type="entry name" value="NTF2-like"/>
    <property type="match status" value="1"/>
</dbReference>
<reference evidence="1 2" key="1">
    <citation type="submission" date="2018-02" db="EMBL/GenBank/DDBJ databases">
        <title>Genomic Encyclopedia of Archaeal and Bacterial Type Strains, Phase II (KMG-II): from individual species to whole genera.</title>
        <authorList>
            <person name="Goeker M."/>
        </authorList>
    </citation>
    <scope>NUCLEOTIDE SEQUENCE [LARGE SCALE GENOMIC DNA]</scope>
    <source>
        <strain evidence="1 2">YU 961-1</strain>
    </source>
</reference>
<keyword evidence="2" id="KW-1185">Reference proteome</keyword>
<evidence type="ECO:0000313" key="1">
    <source>
        <dbReference type="EMBL" id="PPK68581.1"/>
    </source>
</evidence>
<dbReference type="GO" id="GO:0030638">
    <property type="term" value="P:polyketide metabolic process"/>
    <property type="evidence" value="ECO:0007669"/>
    <property type="project" value="InterPro"/>
</dbReference>
<dbReference type="PANTHER" id="PTHR38436:SF1">
    <property type="entry name" value="ESTER CYCLASE"/>
    <property type="match status" value="1"/>
</dbReference>
<dbReference type="InterPro" id="IPR009959">
    <property type="entry name" value="Cyclase_SnoaL-like"/>
</dbReference>
<dbReference type="RefSeq" id="WP_104479029.1">
    <property type="nucleotide sequence ID" value="NZ_CP154825.1"/>
</dbReference>
<proteinExistence type="predicted"/>
<name>A0A2S6GTY3_9PSEU</name>
<evidence type="ECO:0000313" key="2">
    <source>
        <dbReference type="Proteomes" id="UP000239203"/>
    </source>
</evidence>
<organism evidence="1 2">
    <name type="scientific">Actinokineospora auranticolor</name>
    <dbReference type="NCBI Taxonomy" id="155976"/>
    <lineage>
        <taxon>Bacteria</taxon>
        <taxon>Bacillati</taxon>
        <taxon>Actinomycetota</taxon>
        <taxon>Actinomycetes</taxon>
        <taxon>Pseudonocardiales</taxon>
        <taxon>Pseudonocardiaceae</taxon>
        <taxon>Actinokineospora</taxon>
    </lineage>
</organism>
<dbReference type="InterPro" id="IPR032710">
    <property type="entry name" value="NTF2-like_dom_sf"/>
</dbReference>
<dbReference type="Proteomes" id="UP000239203">
    <property type="component" value="Unassembled WGS sequence"/>
</dbReference>